<evidence type="ECO:0000313" key="3">
    <source>
        <dbReference type="Proteomes" id="UP000574133"/>
    </source>
</evidence>
<comment type="caution">
    <text evidence="2">The sequence shown here is derived from an EMBL/GenBank/DDBJ whole genome shotgun (WGS) entry which is preliminary data.</text>
</comment>
<name>A0A841TFK2_9BACL</name>
<feature type="transmembrane region" description="Helical" evidence="1">
    <location>
        <begin position="6"/>
        <end position="22"/>
    </location>
</feature>
<keyword evidence="1" id="KW-1133">Transmembrane helix</keyword>
<keyword evidence="3" id="KW-1185">Reference proteome</keyword>
<sequence length="208" mass="21934">MPSGYAAAAAWAIAVILSLSGWRRELTEGLPRFAVIGYLAGWPFFSRLLVPVPLLGYETAVGASLLWTAAFAIVAAGSLGAAKSGTSCAAGVLIGSAALFTDRVSEALPSLLPASALWVSSAIIAVIAALLSRGAAEQIVTLTIGLTLTEAVSALWDLHTIGQALIGTLAWSDRWWLAYLEIRVFTVAASWLPLLVRRSQWRRGGERS</sequence>
<dbReference type="AlphaFoldDB" id="A0A841TFK2"/>
<evidence type="ECO:0000313" key="2">
    <source>
        <dbReference type="EMBL" id="MBB6677727.1"/>
    </source>
</evidence>
<feature type="transmembrane region" description="Helical" evidence="1">
    <location>
        <begin position="60"/>
        <end position="81"/>
    </location>
</feature>
<organism evidence="2 3">
    <name type="scientific">Cohnella lubricantis</name>
    <dbReference type="NCBI Taxonomy" id="2163172"/>
    <lineage>
        <taxon>Bacteria</taxon>
        <taxon>Bacillati</taxon>
        <taxon>Bacillota</taxon>
        <taxon>Bacilli</taxon>
        <taxon>Bacillales</taxon>
        <taxon>Paenibacillaceae</taxon>
        <taxon>Cohnella</taxon>
    </lineage>
</organism>
<keyword evidence="1" id="KW-0472">Membrane</keyword>
<dbReference type="Proteomes" id="UP000574133">
    <property type="component" value="Unassembled WGS sequence"/>
</dbReference>
<evidence type="ECO:0000256" key="1">
    <source>
        <dbReference type="SAM" id="Phobius"/>
    </source>
</evidence>
<reference evidence="2 3" key="1">
    <citation type="submission" date="2020-08" db="EMBL/GenBank/DDBJ databases">
        <title>Cohnella phylogeny.</title>
        <authorList>
            <person name="Dunlap C."/>
        </authorList>
    </citation>
    <scope>NUCLEOTIDE SEQUENCE [LARGE SCALE GENOMIC DNA]</scope>
    <source>
        <strain evidence="2 3">DSM 103658</strain>
    </source>
</reference>
<feature type="transmembrane region" description="Helical" evidence="1">
    <location>
        <begin position="34"/>
        <end position="54"/>
    </location>
</feature>
<feature type="transmembrane region" description="Helical" evidence="1">
    <location>
        <begin position="88"/>
        <end position="105"/>
    </location>
</feature>
<accession>A0A841TFK2</accession>
<dbReference type="RefSeq" id="WP_185179001.1">
    <property type="nucleotide sequence ID" value="NZ_CBCSEP010000007.1"/>
</dbReference>
<gene>
    <name evidence="2" type="ORF">H4Q31_10350</name>
</gene>
<feature type="transmembrane region" description="Helical" evidence="1">
    <location>
        <begin position="176"/>
        <end position="196"/>
    </location>
</feature>
<feature type="transmembrane region" description="Helical" evidence="1">
    <location>
        <begin position="139"/>
        <end position="156"/>
    </location>
</feature>
<proteinExistence type="predicted"/>
<keyword evidence="1" id="KW-0812">Transmembrane</keyword>
<feature type="transmembrane region" description="Helical" evidence="1">
    <location>
        <begin position="111"/>
        <end position="132"/>
    </location>
</feature>
<protein>
    <submittedName>
        <fullName evidence="2">Uncharacterized protein</fullName>
    </submittedName>
</protein>
<dbReference type="EMBL" id="JACJVN010000034">
    <property type="protein sequence ID" value="MBB6677727.1"/>
    <property type="molecule type" value="Genomic_DNA"/>
</dbReference>